<evidence type="ECO:0000313" key="3">
    <source>
        <dbReference type="Proteomes" id="UP000314294"/>
    </source>
</evidence>
<keyword evidence="3" id="KW-1185">Reference proteome</keyword>
<organism evidence="2 3">
    <name type="scientific">Liparis tanakae</name>
    <name type="common">Tanaka's snailfish</name>
    <dbReference type="NCBI Taxonomy" id="230148"/>
    <lineage>
        <taxon>Eukaryota</taxon>
        <taxon>Metazoa</taxon>
        <taxon>Chordata</taxon>
        <taxon>Craniata</taxon>
        <taxon>Vertebrata</taxon>
        <taxon>Euteleostomi</taxon>
        <taxon>Actinopterygii</taxon>
        <taxon>Neopterygii</taxon>
        <taxon>Teleostei</taxon>
        <taxon>Neoteleostei</taxon>
        <taxon>Acanthomorphata</taxon>
        <taxon>Eupercaria</taxon>
        <taxon>Perciformes</taxon>
        <taxon>Cottioidei</taxon>
        <taxon>Cottales</taxon>
        <taxon>Liparidae</taxon>
        <taxon>Liparis</taxon>
    </lineage>
</organism>
<name>A0A4Z2FQT5_9TELE</name>
<evidence type="ECO:0000313" key="2">
    <source>
        <dbReference type="EMBL" id="TNN43153.1"/>
    </source>
</evidence>
<protein>
    <submittedName>
        <fullName evidence="2">Uncharacterized protein</fullName>
    </submittedName>
</protein>
<comment type="caution">
    <text evidence="2">The sequence shown here is derived from an EMBL/GenBank/DDBJ whole genome shotgun (WGS) entry which is preliminary data.</text>
</comment>
<reference evidence="2 3" key="1">
    <citation type="submission" date="2019-03" db="EMBL/GenBank/DDBJ databases">
        <title>First draft genome of Liparis tanakae, snailfish: a comprehensive survey of snailfish specific genes.</title>
        <authorList>
            <person name="Kim W."/>
            <person name="Song I."/>
            <person name="Jeong J.-H."/>
            <person name="Kim D."/>
            <person name="Kim S."/>
            <person name="Ryu S."/>
            <person name="Song J.Y."/>
            <person name="Lee S.K."/>
        </authorList>
    </citation>
    <scope>NUCLEOTIDE SEQUENCE [LARGE SCALE GENOMIC DNA]</scope>
    <source>
        <tissue evidence="2">Muscle</tissue>
    </source>
</reference>
<feature type="region of interest" description="Disordered" evidence="1">
    <location>
        <begin position="1"/>
        <end position="131"/>
    </location>
</feature>
<sequence>MTEEEKQEEEEEEDEDEEVWQLASSGDAAPLVAPASRPKLIGSSPPVLPLTLTHASPNKTPRQRKSGRGVRCMNPTKQEGAAEEHQTVALRQSSSPNAVTGSAAHRVQSNARDAMETPERRQSDATPRPAV</sequence>
<proteinExistence type="predicted"/>
<dbReference type="AlphaFoldDB" id="A0A4Z2FQT5"/>
<gene>
    <name evidence="2" type="ORF">EYF80_046657</name>
</gene>
<feature type="compositionally biased region" description="Acidic residues" evidence="1">
    <location>
        <begin position="1"/>
        <end position="19"/>
    </location>
</feature>
<feature type="compositionally biased region" description="Basic and acidic residues" evidence="1">
    <location>
        <begin position="113"/>
        <end position="123"/>
    </location>
</feature>
<feature type="compositionally biased region" description="Polar residues" evidence="1">
    <location>
        <begin position="89"/>
        <end position="100"/>
    </location>
</feature>
<dbReference type="EMBL" id="SRLO01000986">
    <property type="protein sequence ID" value="TNN43153.1"/>
    <property type="molecule type" value="Genomic_DNA"/>
</dbReference>
<dbReference type="Proteomes" id="UP000314294">
    <property type="component" value="Unassembled WGS sequence"/>
</dbReference>
<accession>A0A4Z2FQT5</accession>
<evidence type="ECO:0000256" key="1">
    <source>
        <dbReference type="SAM" id="MobiDB-lite"/>
    </source>
</evidence>